<dbReference type="Proteomes" id="UP000179129">
    <property type="component" value="Unassembled WGS sequence"/>
</dbReference>
<evidence type="ECO:0000313" key="2">
    <source>
        <dbReference type="Proteomes" id="UP000179129"/>
    </source>
</evidence>
<protein>
    <submittedName>
        <fullName evidence="1">Uncharacterized protein</fullName>
    </submittedName>
</protein>
<comment type="caution">
    <text evidence="1">The sequence shown here is derived from an EMBL/GenBank/DDBJ whole genome shotgun (WGS) entry which is preliminary data.</text>
</comment>
<sequence>MIYLCGISRDTRYLAPDLVVARPGKVQPGLFNFPSEGLPEMSTLIFVSQIYPQSVSASLEHNMIYVSARAAVALSLTILRAKQFN</sequence>
<dbReference type="EMBL" id="MFIX01000245">
    <property type="protein sequence ID" value="OGG00714.1"/>
    <property type="molecule type" value="Genomic_DNA"/>
</dbReference>
<evidence type="ECO:0000313" key="1">
    <source>
        <dbReference type="EMBL" id="OGG00714.1"/>
    </source>
</evidence>
<name>A0A1F5YKV3_9BACT</name>
<dbReference type="AlphaFoldDB" id="A0A1F5YKV3"/>
<reference evidence="1 2" key="1">
    <citation type="journal article" date="2016" name="Nat. Commun.">
        <title>Thousands of microbial genomes shed light on interconnected biogeochemical processes in an aquifer system.</title>
        <authorList>
            <person name="Anantharaman K."/>
            <person name="Brown C.T."/>
            <person name="Hug L.A."/>
            <person name="Sharon I."/>
            <person name="Castelle C.J."/>
            <person name="Probst A.J."/>
            <person name="Thomas B.C."/>
            <person name="Singh A."/>
            <person name="Wilkins M.J."/>
            <person name="Karaoz U."/>
            <person name="Brodie E.L."/>
            <person name="Williams K.H."/>
            <person name="Hubbard S.S."/>
            <person name="Banfield J.F."/>
        </authorList>
    </citation>
    <scope>NUCLEOTIDE SEQUENCE [LARGE SCALE GENOMIC DNA]</scope>
</reference>
<proteinExistence type="predicted"/>
<gene>
    <name evidence="1" type="ORF">A3F83_07165</name>
</gene>
<organism evidence="1 2">
    <name type="scientific">Candidatus Glassbacteria bacterium RIFCSPLOWO2_12_FULL_58_11</name>
    <dbReference type="NCBI Taxonomy" id="1817867"/>
    <lineage>
        <taxon>Bacteria</taxon>
        <taxon>Candidatus Glassiibacteriota</taxon>
    </lineage>
</organism>
<accession>A0A1F5YKV3</accession>